<gene>
    <name evidence="6 8" type="primary">menD</name>
    <name evidence="8" type="ORF">NMK71_10765</name>
</gene>
<accession>A0A9X4N4D6</accession>
<dbReference type="Gene3D" id="3.40.50.970">
    <property type="match status" value="2"/>
</dbReference>
<dbReference type="GO" id="GO:0030976">
    <property type="term" value="F:thiamine pyrophosphate binding"/>
    <property type="evidence" value="ECO:0007669"/>
    <property type="project" value="UniProtKB-UniRule"/>
</dbReference>
<dbReference type="Gene3D" id="3.40.50.1220">
    <property type="entry name" value="TPP-binding domain"/>
    <property type="match status" value="1"/>
</dbReference>
<evidence type="ECO:0000256" key="4">
    <source>
        <dbReference type="ARBA" id="ARBA00023052"/>
    </source>
</evidence>
<dbReference type="InterPro" id="IPR012001">
    <property type="entry name" value="Thiamin_PyroP_enz_TPP-bd_dom"/>
</dbReference>
<evidence type="ECO:0000256" key="2">
    <source>
        <dbReference type="ARBA" id="ARBA00022723"/>
    </source>
</evidence>
<dbReference type="HAMAP" id="MF_01659">
    <property type="entry name" value="MenD"/>
    <property type="match status" value="1"/>
</dbReference>
<feature type="domain" description="Thiamine pyrophosphate enzyme N-terminal TPP-binding" evidence="7">
    <location>
        <begin position="11"/>
        <end position="117"/>
    </location>
</feature>
<evidence type="ECO:0000313" key="8">
    <source>
        <dbReference type="EMBL" id="MDG4946899.1"/>
    </source>
</evidence>
<dbReference type="GO" id="GO:0000287">
    <property type="term" value="F:magnesium ion binding"/>
    <property type="evidence" value="ECO:0007669"/>
    <property type="project" value="UniProtKB-UniRule"/>
</dbReference>
<dbReference type="Proteomes" id="UP001152599">
    <property type="component" value="Unassembled WGS sequence"/>
</dbReference>
<dbReference type="PIRSF" id="PIRSF004983">
    <property type="entry name" value="MenD"/>
    <property type="match status" value="1"/>
</dbReference>
<comment type="subunit">
    <text evidence="6">Homodimer.</text>
</comment>
<proteinExistence type="inferred from homology"/>
<dbReference type="GO" id="GO:0009234">
    <property type="term" value="P:menaquinone biosynthetic process"/>
    <property type="evidence" value="ECO:0007669"/>
    <property type="project" value="UniProtKB-UniRule"/>
</dbReference>
<name>A0A9X4N4D6_9FLAO</name>
<comment type="function">
    <text evidence="6">Catalyzes the thiamine diphosphate-dependent decarboxylation of 2-oxoglutarate and the subsequent addition of the resulting succinic semialdehyde-thiamine pyrophosphate anion to isochorismate to yield 2-succinyl-5-enolpyruvyl-6-hydroxy-3-cyclohexene-1-carboxylate (SEPHCHC).</text>
</comment>
<dbReference type="InterPro" id="IPR029061">
    <property type="entry name" value="THDP-binding"/>
</dbReference>
<dbReference type="EC" id="2.2.1.9" evidence="6"/>
<dbReference type="CDD" id="cd07037">
    <property type="entry name" value="TPP_PYR_MenD"/>
    <property type="match status" value="1"/>
</dbReference>
<keyword evidence="4 6" id="KW-0786">Thiamine pyrophosphate</keyword>
<comment type="caution">
    <text evidence="8">The sequence shown here is derived from an EMBL/GenBank/DDBJ whole genome shotgun (WGS) entry which is preliminary data.</text>
</comment>
<organism evidence="8 9">
    <name type="scientific">Profundicola chukchiensis</name>
    <dbReference type="NCBI Taxonomy" id="2961959"/>
    <lineage>
        <taxon>Bacteria</taxon>
        <taxon>Pseudomonadati</taxon>
        <taxon>Bacteroidota</taxon>
        <taxon>Flavobacteriia</taxon>
        <taxon>Flavobacteriales</taxon>
        <taxon>Weeksellaceae</taxon>
        <taxon>Profundicola</taxon>
    </lineage>
</organism>
<reference evidence="8" key="1">
    <citation type="submission" date="2022-07" db="EMBL/GenBank/DDBJ databases">
        <title>Description and genome-wide analysis of Profundicola chukchiensis gen. nov., sp. nov., marine bacteria isolated from bottom sediments of the Chukchi Sea.</title>
        <authorList>
            <person name="Romanenko L."/>
            <person name="Otstavnykh N."/>
            <person name="Kurilenko V."/>
            <person name="Eremeev V."/>
            <person name="Velansky P."/>
            <person name="Mikhailov V."/>
            <person name="Isaeva M."/>
        </authorList>
    </citation>
    <scope>NUCLEOTIDE SEQUENCE</scope>
    <source>
        <strain evidence="8">KMM 9713</strain>
    </source>
</reference>
<evidence type="ECO:0000256" key="3">
    <source>
        <dbReference type="ARBA" id="ARBA00022842"/>
    </source>
</evidence>
<comment type="catalytic activity">
    <reaction evidence="6">
        <text>isochorismate + 2-oxoglutarate + H(+) = 5-enolpyruvoyl-6-hydroxy-2-succinyl-cyclohex-3-ene-1-carboxylate + CO2</text>
        <dbReference type="Rhea" id="RHEA:25593"/>
        <dbReference type="ChEBI" id="CHEBI:15378"/>
        <dbReference type="ChEBI" id="CHEBI:16526"/>
        <dbReference type="ChEBI" id="CHEBI:16810"/>
        <dbReference type="ChEBI" id="CHEBI:29780"/>
        <dbReference type="ChEBI" id="CHEBI:58818"/>
        <dbReference type="EC" id="2.2.1.9"/>
    </reaction>
</comment>
<evidence type="ECO:0000256" key="6">
    <source>
        <dbReference type="HAMAP-Rule" id="MF_01659"/>
    </source>
</evidence>
<dbReference type="EMBL" id="JANCMU010000008">
    <property type="protein sequence ID" value="MDG4946899.1"/>
    <property type="molecule type" value="Genomic_DNA"/>
</dbReference>
<keyword evidence="6" id="KW-0474">Menaquinone biosynthesis</keyword>
<dbReference type="CDD" id="cd02009">
    <property type="entry name" value="TPP_SHCHC_synthase"/>
    <property type="match status" value="1"/>
</dbReference>
<keyword evidence="2 6" id="KW-0479">Metal-binding</keyword>
<evidence type="ECO:0000256" key="1">
    <source>
        <dbReference type="ARBA" id="ARBA00022679"/>
    </source>
</evidence>
<dbReference type="NCBIfam" id="TIGR00173">
    <property type="entry name" value="menD"/>
    <property type="match status" value="1"/>
</dbReference>
<dbReference type="GO" id="GO:0070204">
    <property type="term" value="F:2-succinyl-5-enolpyruvyl-6-hydroxy-3-cyclohexene-1-carboxylic-acid synthase activity"/>
    <property type="evidence" value="ECO:0007669"/>
    <property type="project" value="UniProtKB-UniRule"/>
</dbReference>
<keyword evidence="5 6" id="KW-0464">Manganese</keyword>
<comment type="pathway">
    <text evidence="6">Quinol/quinone metabolism; 1,4-dihydroxy-2-naphthoate biosynthesis; 1,4-dihydroxy-2-naphthoate from chorismate: step 2/7.</text>
</comment>
<dbReference type="SUPFAM" id="SSF52518">
    <property type="entry name" value="Thiamin diphosphate-binding fold (THDP-binding)"/>
    <property type="match status" value="2"/>
</dbReference>
<evidence type="ECO:0000256" key="5">
    <source>
        <dbReference type="ARBA" id="ARBA00023211"/>
    </source>
</evidence>
<dbReference type="Pfam" id="PF02776">
    <property type="entry name" value="TPP_enzyme_N"/>
    <property type="match status" value="1"/>
</dbReference>
<dbReference type="PANTHER" id="PTHR42916:SF1">
    <property type="entry name" value="PROTEIN PHYLLO, CHLOROPLASTIC"/>
    <property type="match status" value="1"/>
</dbReference>
<keyword evidence="9" id="KW-1185">Reference proteome</keyword>
<dbReference type="AlphaFoldDB" id="A0A9X4N4D6"/>
<evidence type="ECO:0000313" key="9">
    <source>
        <dbReference type="Proteomes" id="UP001152599"/>
    </source>
</evidence>
<keyword evidence="1 6" id="KW-0808">Transferase</keyword>
<sequence length="554" mass="63002">MPKYSSKINIQLIAETLLKSGISNIVISPGSRNGGLTMQFVNDDRFACYSVVDERSAGFVALGMAQKLNEPVVVCCTSGSAAVNYYPAITEAFYQNIPLVILTADRPANYVDLFDGQTIRQENVFEKHVYAGVQLEEEEDDATITDNFLKIKDCMKAVWQKKGPVHINMPFSEPLYDSINEKLIDFDKLSLGKPEYPVVDWDSLLSEASDAKKIMVLVGGQTKDDDLQHYLDKLSEYKNVIILTETTSNLNLPKGISQIDSVLKNISISNYNEFKPDLLITLGQNVISKKIKNFLRENKPTYHWHVNLYWQPDTYFSLTQKVYLEAKDFIAAFCKKFEPQDSNYRDLWLLTNRINAEYQNSFMESVVWSDLFVFKTTIENFPKDVNIHYSNSAVIRYSQLFKHDESNSVYCNRGTSGIDGSTSTAVGHAIKAKEQTILVTGDISFFYDSNALWNNYIPASFRIILVNNGGGNIFKIIPGPSSTNALEKFFETKHNLTAAYLAEMFNFEYKKVANKYDLKNYWKEFYTASDRPKILEIDTKMAPNAETLKAFMSM</sequence>
<comment type="cofactor">
    <cofactor evidence="6">
        <name>thiamine diphosphate</name>
        <dbReference type="ChEBI" id="CHEBI:58937"/>
    </cofactor>
    <text evidence="6">Binds 1 thiamine pyrophosphate per subunit.</text>
</comment>
<dbReference type="GO" id="GO:0030145">
    <property type="term" value="F:manganese ion binding"/>
    <property type="evidence" value="ECO:0007669"/>
    <property type="project" value="UniProtKB-UniRule"/>
</dbReference>
<dbReference type="RefSeq" id="WP_304421206.1">
    <property type="nucleotide sequence ID" value="NZ_JANCMU010000008.1"/>
</dbReference>
<evidence type="ECO:0000259" key="7">
    <source>
        <dbReference type="Pfam" id="PF02776"/>
    </source>
</evidence>
<dbReference type="InterPro" id="IPR004433">
    <property type="entry name" value="MenaQ_synth_MenD"/>
</dbReference>
<keyword evidence="3 6" id="KW-0460">Magnesium</keyword>
<dbReference type="PANTHER" id="PTHR42916">
    <property type="entry name" value="2-SUCCINYL-5-ENOLPYRUVYL-6-HYDROXY-3-CYCLOHEXENE-1-CARBOXYLATE SYNTHASE"/>
    <property type="match status" value="1"/>
</dbReference>
<comment type="cofactor">
    <cofactor evidence="6">
        <name>Mg(2+)</name>
        <dbReference type="ChEBI" id="CHEBI:18420"/>
    </cofactor>
    <cofactor evidence="6">
        <name>Mn(2+)</name>
        <dbReference type="ChEBI" id="CHEBI:29035"/>
    </cofactor>
</comment>
<comment type="similarity">
    <text evidence="6">Belongs to the TPP enzyme family. MenD subfamily.</text>
</comment>
<protein>
    <recommendedName>
        <fullName evidence="6">2-succinyl-5-enolpyruvyl-6-hydroxy-3-cyclohexene-1-carboxylate synthase</fullName>
        <shortName evidence="6">SEPHCHC synthase</shortName>
        <ecNumber evidence="6">2.2.1.9</ecNumber>
    </recommendedName>
    <alternativeName>
        <fullName evidence="6">Menaquinone biosynthesis protein MenD</fullName>
    </alternativeName>
</protein>
<comment type="pathway">
    <text evidence="6">Quinol/quinone metabolism; menaquinone biosynthesis.</text>
</comment>